<evidence type="ECO:0000313" key="3">
    <source>
        <dbReference type="EMBL" id="TGY94730.1"/>
    </source>
</evidence>
<feature type="transmembrane region" description="Helical" evidence="2">
    <location>
        <begin position="117"/>
        <end position="137"/>
    </location>
</feature>
<evidence type="ECO:0000256" key="2">
    <source>
        <dbReference type="SAM" id="Phobius"/>
    </source>
</evidence>
<evidence type="ECO:0000256" key="1">
    <source>
        <dbReference type="SAM" id="MobiDB-lite"/>
    </source>
</evidence>
<proteinExistence type="predicted"/>
<feature type="transmembrane region" description="Helical" evidence="2">
    <location>
        <begin position="12"/>
        <end position="31"/>
    </location>
</feature>
<dbReference type="AlphaFoldDB" id="A0A4S2HF83"/>
<name>A0A4S2HF83_9PROT</name>
<keyword evidence="2" id="KW-0472">Membrane</keyword>
<sequence>MNDYGAADFFSSYWWLLFPLAFFVAGGWNSVMRYQRTKAKIDLIKTYAAAGKEAPADLIASLDRDDEDEEDWSGMGTSSSSGSSGGGSAFLVVLFAGLAGVFAYAGYSEMLGRNEEFYFVAMILGVLSVAFLGASLFGGRRK</sequence>
<dbReference type="RefSeq" id="WP_135943927.1">
    <property type="nucleotide sequence ID" value="NZ_BMEI01000001.1"/>
</dbReference>
<gene>
    <name evidence="3" type="ORF">E5162_05520</name>
</gene>
<feature type="compositionally biased region" description="Low complexity" evidence="1">
    <location>
        <begin position="73"/>
        <end position="82"/>
    </location>
</feature>
<feature type="region of interest" description="Disordered" evidence="1">
    <location>
        <begin position="64"/>
        <end position="85"/>
    </location>
</feature>
<evidence type="ECO:0000313" key="4">
    <source>
        <dbReference type="Proteomes" id="UP000305451"/>
    </source>
</evidence>
<accession>A0A4S2HF83</accession>
<comment type="caution">
    <text evidence="3">The sequence shown here is derived from an EMBL/GenBank/DDBJ whole genome shotgun (WGS) entry which is preliminary data.</text>
</comment>
<reference evidence="3 4" key="1">
    <citation type="journal article" date="2013" name="Int. J. Syst. Evol. Microbiol.">
        <title>Marinicauda pacifica gen. nov., sp. nov., a prosthecate alphaproteobacterium of the family Hyphomonadaceae isolated from deep seawater.</title>
        <authorList>
            <person name="Zhang X.Y."/>
            <person name="Li G.W."/>
            <person name="Wang C.S."/>
            <person name="Zhang Y.J."/>
            <person name="Xu X.W."/>
            <person name="Li H."/>
            <person name="Liu A."/>
            <person name="Liu C."/>
            <person name="Xie B.B."/>
            <person name="Qin Q.L."/>
            <person name="Xu Z."/>
            <person name="Chen X.L."/>
            <person name="Zhou B.C."/>
            <person name="Zhang Y.Z."/>
        </authorList>
    </citation>
    <scope>NUCLEOTIDE SEQUENCE [LARGE SCALE GENOMIC DNA]</scope>
    <source>
        <strain evidence="3 4">P-1 km-3</strain>
    </source>
</reference>
<dbReference type="OrthoDB" id="7632355at2"/>
<keyword evidence="2" id="KW-0812">Transmembrane</keyword>
<protein>
    <submittedName>
        <fullName evidence="3">Uncharacterized protein</fullName>
    </submittedName>
</protein>
<dbReference type="EMBL" id="SRXV01000001">
    <property type="protein sequence ID" value="TGY94730.1"/>
    <property type="molecule type" value="Genomic_DNA"/>
</dbReference>
<keyword evidence="2" id="KW-1133">Transmembrane helix</keyword>
<keyword evidence="4" id="KW-1185">Reference proteome</keyword>
<feature type="transmembrane region" description="Helical" evidence="2">
    <location>
        <begin position="85"/>
        <end position="105"/>
    </location>
</feature>
<organism evidence="3 4">
    <name type="scientific">Marinicauda pacifica</name>
    <dbReference type="NCBI Taxonomy" id="1133559"/>
    <lineage>
        <taxon>Bacteria</taxon>
        <taxon>Pseudomonadati</taxon>
        <taxon>Pseudomonadota</taxon>
        <taxon>Alphaproteobacteria</taxon>
        <taxon>Maricaulales</taxon>
        <taxon>Maricaulaceae</taxon>
        <taxon>Marinicauda</taxon>
    </lineage>
</organism>
<dbReference type="Proteomes" id="UP000305451">
    <property type="component" value="Unassembled WGS sequence"/>
</dbReference>